<name>A0A914PNS6_9BILA</name>
<dbReference type="GO" id="GO:0005684">
    <property type="term" value="C:U2-type spliceosomal complex"/>
    <property type="evidence" value="ECO:0007669"/>
    <property type="project" value="TreeGrafter"/>
</dbReference>
<dbReference type="Pfam" id="PF04502">
    <property type="entry name" value="Saf4_Yju2"/>
    <property type="match status" value="1"/>
</dbReference>
<dbReference type="PANTHER" id="PTHR12111:SF2">
    <property type="entry name" value="SPLICING FACTOR YJU2B-RELATED"/>
    <property type="match status" value="1"/>
</dbReference>
<accession>A0A914PNS6</accession>
<dbReference type="WBParaSite" id="PDA_v2.g20181.t1">
    <property type="protein sequence ID" value="PDA_v2.g20181.t1"/>
    <property type="gene ID" value="PDA_v2.g20181"/>
</dbReference>
<evidence type="ECO:0000313" key="3">
    <source>
        <dbReference type="Proteomes" id="UP000887578"/>
    </source>
</evidence>
<proteinExistence type="inferred from homology"/>
<organism evidence="3 4">
    <name type="scientific">Panagrolaimus davidi</name>
    <dbReference type="NCBI Taxonomy" id="227884"/>
    <lineage>
        <taxon>Eukaryota</taxon>
        <taxon>Metazoa</taxon>
        <taxon>Ecdysozoa</taxon>
        <taxon>Nematoda</taxon>
        <taxon>Chromadorea</taxon>
        <taxon>Rhabditida</taxon>
        <taxon>Tylenchina</taxon>
        <taxon>Panagrolaimomorpha</taxon>
        <taxon>Panagrolaimoidea</taxon>
        <taxon>Panagrolaimidae</taxon>
        <taxon>Panagrolaimus</taxon>
    </lineage>
</organism>
<evidence type="ECO:0000256" key="2">
    <source>
        <dbReference type="SAM" id="MobiDB-lite"/>
    </source>
</evidence>
<dbReference type="GO" id="GO:0000398">
    <property type="term" value="P:mRNA splicing, via spliceosome"/>
    <property type="evidence" value="ECO:0007669"/>
    <property type="project" value="InterPro"/>
</dbReference>
<dbReference type="GO" id="GO:0071014">
    <property type="term" value="C:post-mRNA release spliceosomal complex"/>
    <property type="evidence" value="ECO:0007669"/>
    <property type="project" value="TreeGrafter"/>
</dbReference>
<dbReference type="PANTHER" id="PTHR12111">
    <property type="entry name" value="SPLICING FACTOR YJU2"/>
    <property type="match status" value="1"/>
</dbReference>
<comment type="similarity">
    <text evidence="1">Belongs to the CWC16 family.</text>
</comment>
<keyword evidence="3" id="KW-1185">Reference proteome</keyword>
<reference evidence="4" key="1">
    <citation type="submission" date="2022-11" db="UniProtKB">
        <authorList>
            <consortium name="WormBaseParasite"/>
        </authorList>
    </citation>
    <scope>IDENTIFICATION</scope>
</reference>
<evidence type="ECO:0000313" key="4">
    <source>
        <dbReference type="WBParaSite" id="PDA_v2.g20181.t1"/>
    </source>
</evidence>
<protein>
    <submittedName>
        <fullName evidence="4">Uncharacterized protein</fullName>
    </submittedName>
</protein>
<evidence type="ECO:0000256" key="1">
    <source>
        <dbReference type="ARBA" id="ARBA00005595"/>
    </source>
</evidence>
<dbReference type="Proteomes" id="UP000887578">
    <property type="component" value="Unplaced"/>
</dbReference>
<feature type="region of interest" description="Disordered" evidence="2">
    <location>
        <begin position="177"/>
        <end position="198"/>
    </location>
</feature>
<dbReference type="InterPro" id="IPR007590">
    <property type="entry name" value="Saf4/Yju2"/>
</dbReference>
<dbReference type="AlphaFoldDB" id="A0A914PNS6"/>
<sequence>MKCALCPQKFIIRTDPKNFDYEMVEGCRRQEKRFDSGELDNVAPVDRSESLKLDADAMYKREHQKNDKDKQEDIKDTIEKLEWIQERLRDDYTANCALRNQFRSEKKYLSGVKISDDNLKQRLSLDIALQPESEEDRIIAKRMLLYKNLGSGKKCDSSKSSEPVSAKKAIERRLGKRGPDLFDSSSNGTVWDPSHSKSAKVLSSMIKPKISKDAINNEMSSEQSTVPETIPCSSKETLVKDNSAKEIPNKISKLSNLVDYGSDESD</sequence>